<dbReference type="Gene3D" id="1.10.506.10">
    <property type="entry name" value="GTPase Activation - p120gap, domain 1"/>
    <property type="match status" value="1"/>
</dbReference>
<gene>
    <name evidence="2" type="primary">plxnB-5</name>
</gene>
<feature type="non-terminal residue" evidence="2">
    <location>
        <position position="1"/>
    </location>
</feature>
<proteinExistence type="evidence at transcript level"/>
<reference evidence="2" key="1">
    <citation type="submission" date="2014-02" db="EMBL/GenBank/DDBJ databases">
        <title>Semaphorin signaling regulates stem cell homeostasis and regeneration in planarians.</title>
        <authorList>
            <person name="Cowles M.W."/>
            <person name="Stanley B.N."/>
            <person name="Muth K.R."/>
            <person name="Szeterlak C.J."/>
            <person name="Zayas R.M."/>
        </authorList>
    </citation>
    <scope>NUCLEOTIDE SEQUENCE</scope>
</reference>
<dbReference type="GO" id="GO:0030334">
    <property type="term" value="P:regulation of cell migration"/>
    <property type="evidence" value="ECO:0007669"/>
    <property type="project" value="TreeGrafter"/>
</dbReference>
<dbReference type="GO" id="GO:0005886">
    <property type="term" value="C:plasma membrane"/>
    <property type="evidence" value="ECO:0007669"/>
    <property type="project" value="TreeGrafter"/>
</dbReference>
<evidence type="ECO:0000313" key="2">
    <source>
        <dbReference type="EMBL" id="AJA72715.1"/>
    </source>
</evidence>
<dbReference type="GO" id="GO:0002116">
    <property type="term" value="C:semaphorin receptor complex"/>
    <property type="evidence" value="ECO:0007669"/>
    <property type="project" value="TreeGrafter"/>
</dbReference>
<organism evidence="2">
    <name type="scientific">Schmidtea mediterranea</name>
    <name type="common">Freshwater planarian flatworm</name>
    <dbReference type="NCBI Taxonomy" id="79327"/>
    <lineage>
        <taxon>Eukaryota</taxon>
        <taxon>Metazoa</taxon>
        <taxon>Spiralia</taxon>
        <taxon>Lophotrochozoa</taxon>
        <taxon>Platyhelminthes</taxon>
        <taxon>Rhabditophora</taxon>
        <taxon>Seriata</taxon>
        <taxon>Tricladida</taxon>
        <taxon>Continenticola</taxon>
        <taxon>Geoplanoidea</taxon>
        <taxon>Dugesiidae</taxon>
        <taxon>Schmidtea</taxon>
    </lineage>
</organism>
<dbReference type="AlphaFoldDB" id="A0A0K0LJ04"/>
<dbReference type="EMBL" id="KJ451752">
    <property type="protein sequence ID" value="AJA72715.1"/>
    <property type="molecule type" value="mRNA"/>
</dbReference>
<dbReference type="PANTHER" id="PTHR22625:SF70">
    <property type="entry name" value="PLEXIN A, ISOFORM A"/>
    <property type="match status" value="1"/>
</dbReference>
<feature type="non-terminal residue" evidence="2">
    <location>
        <position position="281"/>
    </location>
</feature>
<dbReference type="GO" id="GO:0017154">
    <property type="term" value="F:semaphorin receptor activity"/>
    <property type="evidence" value="ECO:0007669"/>
    <property type="project" value="InterPro"/>
</dbReference>
<dbReference type="PANTHER" id="PTHR22625">
    <property type="entry name" value="PLEXIN"/>
    <property type="match status" value="1"/>
</dbReference>
<dbReference type="InterPro" id="IPR031148">
    <property type="entry name" value="Plexin"/>
</dbReference>
<dbReference type="Pfam" id="PF08337">
    <property type="entry name" value="Plexin_cytopl"/>
    <property type="match status" value="1"/>
</dbReference>
<sequence length="281" mass="32253">VQWIEKVELNCKVKDKCVLASYLTLYLMQYPKYFIEVLKYLMRQLIIEKYKNYKEGSQTLKSSMISERIIGYWGSICMHDNLKTTNIGERFFNLYRGIKTKTESGLVDCFSSKAKYALSFDNLLLGDIDYQTLIIDVNVKVKISLMNGEELIIEMERINVTILSLDSISQIKEKIIDKAIMENSKLESITKSEGDPCPCIAPISHSAFKLIFIKSNIKIQLDDFDDTSIKSFIDKRCIIINTAKHYNIKSGTKLLLTQDSMMSIGFSPVNKRNFQPNNDVA</sequence>
<feature type="domain" description="Plexin cytoplasmic RasGAP" evidence="1">
    <location>
        <begin position="10"/>
        <end position="183"/>
    </location>
</feature>
<dbReference type="InterPro" id="IPR013548">
    <property type="entry name" value="Plexin_cytoplasmic_RasGAP_dom"/>
</dbReference>
<accession>A0A0K0LJ04</accession>
<evidence type="ECO:0000259" key="1">
    <source>
        <dbReference type="Pfam" id="PF08337"/>
    </source>
</evidence>
<name>A0A0K0LJ04_SCHMD</name>
<protein>
    <submittedName>
        <fullName evidence="2">Plexin B-5</fullName>
    </submittedName>
</protein>
<dbReference type="InterPro" id="IPR008936">
    <property type="entry name" value="Rho_GTPase_activation_prot"/>
</dbReference>